<protein>
    <submittedName>
        <fullName evidence="1">Uncharacterized protein</fullName>
    </submittedName>
</protein>
<evidence type="ECO:0000313" key="2">
    <source>
        <dbReference type="Proteomes" id="UP001617427"/>
    </source>
</evidence>
<gene>
    <name evidence="1" type="ORF">ACIPEN_10340</name>
</gene>
<comment type="caution">
    <text evidence="1">The sequence shown here is derived from an EMBL/GenBank/DDBJ whole genome shotgun (WGS) entry which is preliminary data.</text>
</comment>
<organism evidence="1 2">
    <name type="scientific">Herbaspirillum chlorophenolicum</name>
    <dbReference type="NCBI Taxonomy" id="211589"/>
    <lineage>
        <taxon>Bacteria</taxon>
        <taxon>Pseudomonadati</taxon>
        <taxon>Pseudomonadota</taxon>
        <taxon>Betaproteobacteria</taxon>
        <taxon>Burkholderiales</taxon>
        <taxon>Oxalobacteraceae</taxon>
        <taxon>Herbaspirillum</taxon>
    </lineage>
</organism>
<evidence type="ECO:0000313" key="1">
    <source>
        <dbReference type="EMBL" id="MFJ3046221.1"/>
    </source>
</evidence>
<sequence>MGLASRAVKTPAPCGRRFISIYEIKVAQRWKARYARRSRVSGVFGRSFGKPETIPQVLREEGVCKEENAGKRKTTIFPAVKKEASCYNQDVNVTTGKRNWTGDATGV</sequence>
<keyword evidence="2" id="KW-1185">Reference proteome</keyword>
<accession>A0ABW8EZ54</accession>
<dbReference type="Proteomes" id="UP001617427">
    <property type="component" value="Unassembled WGS sequence"/>
</dbReference>
<name>A0ABW8EZ54_9BURK</name>
<dbReference type="EMBL" id="JBIUZV010000004">
    <property type="protein sequence ID" value="MFJ3046221.1"/>
    <property type="molecule type" value="Genomic_DNA"/>
</dbReference>
<dbReference type="RefSeq" id="WP_402700198.1">
    <property type="nucleotide sequence ID" value="NZ_JBIUZV010000004.1"/>
</dbReference>
<reference evidence="1 2" key="1">
    <citation type="submission" date="2024-10" db="EMBL/GenBank/DDBJ databases">
        <title>The Natural Products Discovery Center: Release of the First 8490 Sequenced Strains for Exploring Actinobacteria Biosynthetic Diversity.</title>
        <authorList>
            <person name="Kalkreuter E."/>
            <person name="Kautsar S.A."/>
            <person name="Yang D."/>
            <person name="Bader C.D."/>
            <person name="Teijaro C.N."/>
            <person name="Fluegel L."/>
            <person name="Davis C.M."/>
            <person name="Simpson J.R."/>
            <person name="Lauterbach L."/>
            <person name="Steele A.D."/>
            <person name="Gui C."/>
            <person name="Meng S."/>
            <person name="Li G."/>
            <person name="Viehrig K."/>
            <person name="Ye F."/>
            <person name="Su P."/>
            <person name="Kiefer A.F."/>
            <person name="Nichols A."/>
            <person name="Cepeda A.J."/>
            <person name="Yan W."/>
            <person name="Fan B."/>
            <person name="Jiang Y."/>
            <person name="Adhikari A."/>
            <person name="Zheng C.-J."/>
            <person name="Schuster L."/>
            <person name="Cowan T.M."/>
            <person name="Smanski M.J."/>
            <person name="Chevrette M.G."/>
            <person name="De Carvalho L.P.S."/>
            <person name="Shen B."/>
        </authorList>
    </citation>
    <scope>NUCLEOTIDE SEQUENCE [LARGE SCALE GENOMIC DNA]</scope>
    <source>
        <strain evidence="1 2">NPDC087045</strain>
    </source>
</reference>
<proteinExistence type="predicted"/>